<evidence type="ECO:0000313" key="1">
    <source>
        <dbReference type="EMBL" id="RJF77768.1"/>
    </source>
</evidence>
<comment type="caution">
    <text evidence="1">The sequence shown here is derived from an EMBL/GenBank/DDBJ whole genome shotgun (WGS) entry which is preliminary data.</text>
</comment>
<dbReference type="OrthoDB" id="8143125at2"/>
<gene>
    <name evidence="1" type="ORF">D4Q52_02335</name>
</gene>
<proteinExistence type="predicted"/>
<reference evidence="1 2" key="1">
    <citation type="submission" date="2018-09" db="EMBL/GenBank/DDBJ databases">
        <title>Draft genome sequence of Rhodopseudomonas palustris 2.1.18.</title>
        <authorList>
            <person name="Robertson S.L."/>
            <person name="Meyer T.E."/>
            <person name="Kyndt J.A."/>
        </authorList>
    </citation>
    <scope>NUCLEOTIDE SEQUENCE [LARGE SCALE GENOMIC DNA]</scope>
    <source>
        <strain evidence="1 2">2.1.18</strain>
    </source>
</reference>
<organism evidence="1 2">
    <name type="scientific">Rhodopseudomonas palustris</name>
    <dbReference type="NCBI Taxonomy" id="1076"/>
    <lineage>
        <taxon>Bacteria</taxon>
        <taxon>Pseudomonadati</taxon>
        <taxon>Pseudomonadota</taxon>
        <taxon>Alphaproteobacteria</taxon>
        <taxon>Hyphomicrobiales</taxon>
        <taxon>Nitrobacteraceae</taxon>
        <taxon>Rhodopseudomonas</taxon>
    </lineage>
</organism>
<dbReference type="Proteomes" id="UP000285523">
    <property type="component" value="Unassembled WGS sequence"/>
</dbReference>
<dbReference type="EMBL" id="QYYD01000002">
    <property type="protein sequence ID" value="RJF77768.1"/>
    <property type="molecule type" value="Genomic_DNA"/>
</dbReference>
<dbReference type="AlphaFoldDB" id="A0A418VNH1"/>
<protein>
    <submittedName>
        <fullName evidence="1">Uncharacterized protein</fullName>
    </submittedName>
</protein>
<sequence>MAPCLSTRHGRACPGHPRLFCVAVSKAWMPGTRPGMTGRGCRDNAGLLLRRPVTPSASAAPAALVVTETGCAGTTSRSRRVPVPGP</sequence>
<evidence type="ECO:0000313" key="2">
    <source>
        <dbReference type="Proteomes" id="UP000285523"/>
    </source>
</evidence>
<name>A0A418VNH1_RHOPL</name>
<accession>A0A418VNH1</accession>